<feature type="domain" description="EGF-like" evidence="9">
    <location>
        <begin position="1"/>
        <end position="39"/>
    </location>
</feature>
<keyword evidence="4" id="KW-0677">Repeat</keyword>
<evidence type="ECO:0000256" key="1">
    <source>
        <dbReference type="ARBA" id="ARBA00004613"/>
    </source>
</evidence>
<dbReference type="Proteomes" id="UP000519684">
    <property type="component" value="Unassembled WGS sequence"/>
</dbReference>
<keyword evidence="2" id="KW-0964">Secreted</keyword>
<dbReference type="SMART" id="SM00181">
    <property type="entry name" value="EGF"/>
    <property type="match status" value="3"/>
</dbReference>
<dbReference type="FunFam" id="2.10.25.10:FF:000119">
    <property type="entry name" value="vitamin K-dependent protein S"/>
    <property type="match status" value="1"/>
</dbReference>
<dbReference type="PROSITE" id="PS01187">
    <property type="entry name" value="EGF_CA"/>
    <property type="match status" value="1"/>
</dbReference>
<dbReference type="SUPFAM" id="SSF57196">
    <property type="entry name" value="EGF/Laminin"/>
    <property type="match status" value="1"/>
</dbReference>
<name>A0A7L2D897_CATFU</name>
<feature type="non-terminal residue" evidence="10">
    <location>
        <position position="1"/>
    </location>
</feature>
<dbReference type="EMBL" id="VWYD01018998">
    <property type="protein sequence ID" value="NXQ45846.1"/>
    <property type="molecule type" value="Genomic_DNA"/>
</dbReference>
<keyword evidence="3 8" id="KW-0245">EGF-like domain</keyword>
<feature type="non-terminal residue" evidence="10">
    <location>
        <position position="169"/>
    </location>
</feature>
<dbReference type="AlphaFoldDB" id="A0A7L2D897"/>
<proteinExistence type="predicted"/>
<comment type="subcellular location">
    <subcellularLocation>
        <location evidence="1">Secreted</location>
    </subcellularLocation>
</comment>
<dbReference type="FunFam" id="2.10.25.10:FF:000240">
    <property type="entry name" value="Vitamin K-dependent protein S"/>
    <property type="match status" value="1"/>
</dbReference>
<dbReference type="InterPro" id="IPR049883">
    <property type="entry name" value="NOTCH1_EGF-like"/>
</dbReference>
<dbReference type="Pfam" id="PF00008">
    <property type="entry name" value="EGF"/>
    <property type="match status" value="1"/>
</dbReference>
<comment type="caution">
    <text evidence="8">Lacks conserved residue(s) required for the propagation of feature annotation.</text>
</comment>
<dbReference type="Gene3D" id="2.10.25.10">
    <property type="entry name" value="Laminin"/>
    <property type="match status" value="3"/>
</dbReference>
<comment type="caution">
    <text evidence="10">The sequence shown here is derived from an EMBL/GenBank/DDBJ whole genome shotgun (WGS) entry which is preliminary data.</text>
</comment>
<dbReference type="InterPro" id="IPR000152">
    <property type="entry name" value="EGF-type_Asp/Asn_hydroxyl_site"/>
</dbReference>
<evidence type="ECO:0000256" key="2">
    <source>
        <dbReference type="ARBA" id="ARBA00022525"/>
    </source>
</evidence>
<evidence type="ECO:0000259" key="9">
    <source>
        <dbReference type="PROSITE" id="PS50026"/>
    </source>
</evidence>
<dbReference type="SMART" id="SM00179">
    <property type="entry name" value="EGF_CA"/>
    <property type="match status" value="3"/>
</dbReference>
<organism evidence="10 11">
    <name type="scientific">Catharus fuscescens</name>
    <name type="common">Veery</name>
    <name type="synonym">Turdus fuscescens</name>
    <dbReference type="NCBI Taxonomy" id="159581"/>
    <lineage>
        <taxon>Eukaryota</taxon>
        <taxon>Metazoa</taxon>
        <taxon>Chordata</taxon>
        <taxon>Craniata</taxon>
        <taxon>Vertebrata</taxon>
        <taxon>Euteleostomi</taxon>
        <taxon>Archelosauria</taxon>
        <taxon>Archosauria</taxon>
        <taxon>Dinosauria</taxon>
        <taxon>Saurischia</taxon>
        <taxon>Theropoda</taxon>
        <taxon>Coelurosauria</taxon>
        <taxon>Aves</taxon>
        <taxon>Neognathae</taxon>
        <taxon>Neoaves</taxon>
        <taxon>Telluraves</taxon>
        <taxon>Australaves</taxon>
        <taxon>Passeriformes</taxon>
        <taxon>Turdidae</taxon>
        <taxon>Catharus</taxon>
    </lineage>
</organism>
<dbReference type="Pfam" id="PF07645">
    <property type="entry name" value="EGF_CA"/>
    <property type="match status" value="1"/>
</dbReference>
<gene>
    <name evidence="10" type="primary">Pros1_0</name>
    <name evidence="10" type="ORF">CATFUS_R11313</name>
</gene>
<dbReference type="PROSITE" id="PS50026">
    <property type="entry name" value="EGF_3"/>
    <property type="match status" value="1"/>
</dbReference>
<evidence type="ECO:0000256" key="4">
    <source>
        <dbReference type="ARBA" id="ARBA00022737"/>
    </source>
</evidence>
<keyword evidence="6" id="KW-0325">Glycoprotein</keyword>
<keyword evidence="11" id="KW-1185">Reference proteome</keyword>
<keyword evidence="5 8" id="KW-1015">Disulfide bond</keyword>
<dbReference type="SUPFAM" id="SSF57184">
    <property type="entry name" value="Growth factor receptor domain"/>
    <property type="match status" value="1"/>
</dbReference>
<dbReference type="GO" id="GO:0005509">
    <property type="term" value="F:calcium ion binding"/>
    <property type="evidence" value="ECO:0007669"/>
    <property type="project" value="InterPro"/>
</dbReference>
<evidence type="ECO:0000256" key="7">
    <source>
        <dbReference type="ARBA" id="ARBA00023278"/>
    </source>
</evidence>
<sequence>IPNQCSPLPCHKDGYKDCIDGQAKYTCVCKAGWRGENCEEDINECEDFNGGCSQRCSNFPGSFRCLCEDGYFMHSNKRDCGGGDTSGEHLSMPPQCLLTRERGEFFHWGMQKCLLHPLEIFLAVALVCYIDECAENICAQLCVNSPGSYRCYCDGKKGFKLSKDMKNCE</sequence>
<dbReference type="PROSITE" id="PS01186">
    <property type="entry name" value="EGF_2"/>
    <property type="match status" value="2"/>
</dbReference>
<evidence type="ECO:0000313" key="10">
    <source>
        <dbReference type="EMBL" id="NXQ45846.1"/>
    </source>
</evidence>
<protein>
    <submittedName>
        <fullName evidence="10">PROS protein</fullName>
    </submittedName>
</protein>
<evidence type="ECO:0000256" key="8">
    <source>
        <dbReference type="PROSITE-ProRule" id="PRU00076"/>
    </source>
</evidence>
<evidence type="ECO:0000256" key="3">
    <source>
        <dbReference type="ARBA" id="ARBA00022536"/>
    </source>
</evidence>
<evidence type="ECO:0000256" key="5">
    <source>
        <dbReference type="ARBA" id="ARBA00023157"/>
    </source>
</evidence>
<keyword evidence="7" id="KW-0379">Hydroxylation</keyword>
<dbReference type="InterPro" id="IPR018097">
    <property type="entry name" value="EGF_Ca-bd_CS"/>
</dbReference>
<dbReference type="PANTHER" id="PTHR24040">
    <property type="entry name" value="LAMININ G-LIKE DOMAIN-CONTAINING PROTEIN"/>
    <property type="match status" value="1"/>
</dbReference>
<dbReference type="PROSITE" id="PS00010">
    <property type="entry name" value="ASX_HYDROXYL"/>
    <property type="match status" value="1"/>
</dbReference>
<evidence type="ECO:0000256" key="6">
    <source>
        <dbReference type="ARBA" id="ARBA00023180"/>
    </source>
</evidence>
<evidence type="ECO:0000313" key="11">
    <source>
        <dbReference type="Proteomes" id="UP000519684"/>
    </source>
</evidence>
<dbReference type="FunFam" id="2.10.25.10:FF:000631">
    <property type="entry name" value="Vitamin K-dependent protein S"/>
    <property type="match status" value="1"/>
</dbReference>
<dbReference type="Pfam" id="PF14670">
    <property type="entry name" value="FXa_inhibition"/>
    <property type="match status" value="1"/>
</dbReference>
<feature type="disulfide bond" evidence="8">
    <location>
        <begin position="10"/>
        <end position="27"/>
    </location>
</feature>
<dbReference type="PANTHER" id="PTHR24040:SF0">
    <property type="entry name" value="VITAMIN K-DEPENDENT PROTEIN S"/>
    <property type="match status" value="1"/>
</dbReference>
<reference evidence="10 11" key="1">
    <citation type="submission" date="2019-09" db="EMBL/GenBank/DDBJ databases">
        <title>Bird 10,000 Genomes (B10K) Project - Family phase.</title>
        <authorList>
            <person name="Zhang G."/>
        </authorList>
    </citation>
    <scope>NUCLEOTIDE SEQUENCE [LARGE SCALE GENOMIC DNA]</scope>
    <source>
        <strain evidence="10">B10K-DU-001-17</strain>
        <tissue evidence="10">Muscle</tissue>
    </source>
</reference>
<accession>A0A7L2D897</accession>
<dbReference type="InterPro" id="IPR000742">
    <property type="entry name" value="EGF"/>
</dbReference>
<dbReference type="GO" id="GO:0005615">
    <property type="term" value="C:extracellular space"/>
    <property type="evidence" value="ECO:0007669"/>
    <property type="project" value="TreeGrafter"/>
</dbReference>
<feature type="disulfide bond" evidence="8">
    <location>
        <begin position="29"/>
        <end position="38"/>
    </location>
</feature>
<dbReference type="InterPro" id="IPR001881">
    <property type="entry name" value="EGF-like_Ca-bd_dom"/>
</dbReference>
<dbReference type="PROSITE" id="PS00022">
    <property type="entry name" value="EGF_1"/>
    <property type="match status" value="1"/>
</dbReference>
<dbReference type="InterPro" id="IPR009030">
    <property type="entry name" value="Growth_fac_rcpt_cys_sf"/>
</dbReference>
<dbReference type="CDD" id="cd00054">
    <property type="entry name" value="EGF_CA"/>
    <property type="match status" value="1"/>
</dbReference>
<dbReference type="InterPro" id="IPR051145">
    <property type="entry name" value="GAS-SHBG-PROS"/>
</dbReference>